<sequence>MTALAPPEQPSTRTSAVLIRRRPRGVVGRVVPILGLIALWWLVALAAAPLRVIPTPWAVVGAFVDDLSVLPMNVGATLANAGIGYVVGNAVAVLAAILFVQVPWTERVLLRIAVMSFCVPLVAITPILVVVFPGDMPKQILAGLSVLFTTLVSCLLGLRSVNGATVDLVRSMGGSDRVVLRKARLTAMLPGLFAGLQIAAPAAILGTILGEYLGASRGLGVMLVQAQSSFQVPRTWAVALTMSALAGLVYWAAGLIGRAATPWVSRDVSTAVGQSIATASGLRGGRSAVTALLGLLGSIAVVVAVWWGAILAFDLSPYFAKTPLDVLTHLFADPDAAENRGLILDGLAITLRDAGVGYVIGTALACLVAVGIVLSRWVERTVLPAAVVMRSIPLVAMTPLLALVFGRGLLGVTVIVSLVTFFPTLVSVAAALRAAPVLACDLVVSMGGSTAMVTRKVRLLYALPAIFASARIAVPGAFAGATLAEWLATGEGLGSMLVRDYAASRFSALWSETVVVVAVAVALYALVSIVERPVVRHFATGQG</sequence>
<evidence type="ECO:0000313" key="10">
    <source>
        <dbReference type="Proteomes" id="UP000285317"/>
    </source>
</evidence>
<dbReference type="Proteomes" id="UP000285317">
    <property type="component" value="Chromosome"/>
</dbReference>
<keyword evidence="3" id="KW-1003">Cell membrane</keyword>
<comment type="subcellular location">
    <subcellularLocation>
        <location evidence="1 7">Cell membrane</location>
        <topology evidence="1 7">Multi-pass membrane protein</topology>
    </subcellularLocation>
</comment>
<evidence type="ECO:0000313" key="9">
    <source>
        <dbReference type="EMBL" id="AZZ53729.1"/>
    </source>
</evidence>
<feature type="transmembrane region" description="Helical" evidence="7">
    <location>
        <begin position="508"/>
        <end position="527"/>
    </location>
</feature>
<keyword evidence="5 7" id="KW-1133">Transmembrane helix</keyword>
<dbReference type="AlphaFoldDB" id="A0A3T0T5B5"/>
<dbReference type="Pfam" id="PF00528">
    <property type="entry name" value="BPD_transp_1"/>
    <property type="match status" value="2"/>
</dbReference>
<evidence type="ECO:0000256" key="7">
    <source>
        <dbReference type="RuleBase" id="RU363032"/>
    </source>
</evidence>
<feature type="transmembrane region" description="Helical" evidence="7">
    <location>
        <begin position="112"/>
        <end position="134"/>
    </location>
</feature>
<feature type="transmembrane region" description="Helical" evidence="7">
    <location>
        <begin position="394"/>
        <end position="419"/>
    </location>
</feature>
<evidence type="ECO:0000256" key="4">
    <source>
        <dbReference type="ARBA" id="ARBA00022692"/>
    </source>
</evidence>
<dbReference type="InterPro" id="IPR000515">
    <property type="entry name" value="MetI-like"/>
</dbReference>
<evidence type="ECO:0000256" key="6">
    <source>
        <dbReference type="ARBA" id="ARBA00023136"/>
    </source>
</evidence>
<feature type="transmembrane region" description="Helical" evidence="7">
    <location>
        <begin position="355"/>
        <end position="374"/>
    </location>
</feature>
<keyword evidence="4 7" id="KW-0812">Transmembrane</keyword>
<feature type="transmembrane region" description="Helical" evidence="7">
    <location>
        <begin position="459"/>
        <end position="488"/>
    </location>
</feature>
<feature type="domain" description="ABC transmembrane type-1" evidence="8">
    <location>
        <begin position="343"/>
        <end position="527"/>
    </location>
</feature>
<feature type="transmembrane region" description="Helical" evidence="7">
    <location>
        <begin position="191"/>
        <end position="215"/>
    </location>
</feature>
<evidence type="ECO:0000256" key="3">
    <source>
        <dbReference type="ARBA" id="ARBA00022475"/>
    </source>
</evidence>
<evidence type="ECO:0000259" key="8">
    <source>
        <dbReference type="PROSITE" id="PS50928"/>
    </source>
</evidence>
<organism evidence="9 10">
    <name type="scientific">Rathayibacter festucae DSM 15932</name>
    <dbReference type="NCBI Taxonomy" id="1328866"/>
    <lineage>
        <taxon>Bacteria</taxon>
        <taxon>Bacillati</taxon>
        <taxon>Actinomycetota</taxon>
        <taxon>Actinomycetes</taxon>
        <taxon>Micrococcales</taxon>
        <taxon>Microbacteriaceae</taxon>
        <taxon>Rathayibacter</taxon>
    </lineage>
</organism>
<feature type="transmembrane region" description="Helical" evidence="7">
    <location>
        <begin position="292"/>
        <end position="313"/>
    </location>
</feature>
<dbReference type="InterPro" id="IPR035906">
    <property type="entry name" value="MetI-like_sf"/>
</dbReference>
<dbReference type="KEGG" id="rfs:C1I64_17910"/>
<feature type="transmembrane region" description="Helical" evidence="7">
    <location>
        <begin position="30"/>
        <end position="54"/>
    </location>
</feature>
<dbReference type="GO" id="GO:0005886">
    <property type="term" value="C:plasma membrane"/>
    <property type="evidence" value="ECO:0007669"/>
    <property type="project" value="UniProtKB-SubCell"/>
</dbReference>
<proteinExistence type="inferred from homology"/>
<evidence type="ECO:0000256" key="1">
    <source>
        <dbReference type="ARBA" id="ARBA00004651"/>
    </source>
</evidence>
<feature type="transmembrane region" description="Helical" evidence="7">
    <location>
        <begin position="235"/>
        <end position="256"/>
    </location>
</feature>
<protein>
    <submittedName>
        <fullName evidence="9">ABC transporter permease</fullName>
    </submittedName>
</protein>
<evidence type="ECO:0000256" key="5">
    <source>
        <dbReference type="ARBA" id="ARBA00022989"/>
    </source>
</evidence>
<dbReference type="PROSITE" id="PS50928">
    <property type="entry name" value="ABC_TM1"/>
    <property type="match status" value="2"/>
</dbReference>
<evidence type="ECO:0000256" key="2">
    <source>
        <dbReference type="ARBA" id="ARBA00022448"/>
    </source>
</evidence>
<feature type="transmembrane region" description="Helical" evidence="7">
    <location>
        <begin position="74"/>
        <end position="100"/>
    </location>
</feature>
<dbReference type="PANTHER" id="PTHR30151:SF0">
    <property type="entry name" value="ABC TRANSPORTER PERMEASE PROTEIN MJ0413-RELATED"/>
    <property type="match status" value="1"/>
</dbReference>
<dbReference type="Gene3D" id="1.10.3720.10">
    <property type="entry name" value="MetI-like"/>
    <property type="match status" value="2"/>
</dbReference>
<gene>
    <name evidence="9" type="ORF">C1I64_17910</name>
</gene>
<keyword evidence="2 7" id="KW-0813">Transport</keyword>
<dbReference type="EMBL" id="CP028137">
    <property type="protein sequence ID" value="AZZ53729.1"/>
    <property type="molecule type" value="Genomic_DNA"/>
</dbReference>
<accession>A0A3T0T5B5</accession>
<dbReference type="GO" id="GO:0055085">
    <property type="term" value="P:transmembrane transport"/>
    <property type="evidence" value="ECO:0007669"/>
    <property type="project" value="InterPro"/>
</dbReference>
<feature type="domain" description="ABC transmembrane type-1" evidence="8">
    <location>
        <begin position="74"/>
        <end position="257"/>
    </location>
</feature>
<keyword evidence="6 7" id="KW-0472">Membrane</keyword>
<dbReference type="RefSeq" id="WP_127888151.1">
    <property type="nucleotide sequence ID" value="NZ_CP028137.1"/>
</dbReference>
<feature type="transmembrane region" description="Helical" evidence="7">
    <location>
        <begin position="140"/>
        <end position="158"/>
    </location>
</feature>
<dbReference type="SUPFAM" id="SSF161098">
    <property type="entry name" value="MetI-like"/>
    <property type="match status" value="2"/>
</dbReference>
<name>A0A3T0T5B5_9MICO</name>
<dbReference type="PANTHER" id="PTHR30151">
    <property type="entry name" value="ALKANE SULFONATE ABC TRANSPORTER-RELATED, MEMBRANE SUBUNIT"/>
    <property type="match status" value="1"/>
</dbReference>
<comment type="similarity">
    <text evidence="7">Belongs to the binding-protein-dependent transport system permease family.</text>
</comment>
<reference evidence="9 10" key="1">
    <citation type="submission" date="2018-03" db="EMBL/GenBank/DDBJ databases">
        <title>Bacteriophage NCPPB3778 and a type I-E CRISPR drive the evolution of the US Biological Select Agent, Rathayibacter toxicus.</title>
        <authorList>
            <person name="Davis E.W.II."/>
            <person name="Tabima J.F."/>
            <person name="Weisberg A.J."/>
            <person name="Dantas Lopes L."/>
            <person name="Wiseman M.S."/>
            <person name="Wiseman M.S."/>
            <person name="Pupko T."/>
            <person name="Belcher M.S."/>
            <person name="Sechler A.J."/>
            <person name="Tancos M.A."/>
            <person name="Schroeder B.K."/>
            <person name="Murray T.D."/>
            <person name="Luster D.G."/>
            <person name="Schneider W.L."/>
            <person name="Rogers E."/>
            <person name="Andreote F.D."/>
            <person name="Grunwald N.J."/>
            <person name="Putnam M.L."/>
            <person name="Chang J.H."/>
        </authorList>
    </citation>
    <scope>NUCLEOTIDE SEQUENCE [LARGE SCALE GENOMIC DNA]</scope>
    <source>
        <strain evidence="9 10">DSM 15932</strain>
    </source>
</reference>